<sequence>MKHHLSRLAWLTLAYGCIGLGAVGAVLPLLPTTPFLLLAAWAAPKGSPRLARWLWQHPRLGPALQAWQQQRAIPRHAKRLAVALLALSWLLLWLGGAAPVVLGATAVLFCGVAVFVATRPDATGSAEEPARLNSASMKRP</sequence>
<evidence type="ECO:0000313" key="3">
    <source>
        <dbReference type="EMBL" id="KAA0010292.1"/>
    </source>
</evidence>
<evidence type="ECO:0000256" key="2">
    <source>
        <dbReference type="SAM" id="Phobius"/>
    </source>
</evidence>
<keyword evidence="4" id="KW-1185">Reference proteome</keyword>
<keyword evidence="1" id="KW-1003">Cell membrane</keyword>
<protein>
    <recommendedName>
        <fullName evidence="1">Inner membrane protein</fullName>
    </recommendedName>
</protein>
<dbReference type="EMBL" id="VTPY01000007">
    <property type="protein sequence ID" value="KAA0010292.1"/>
    <property type="molecule type" value="Genomic_DNA"/>
</dbReference>
<dbReference type="InterPro" id="IPR007401">
    <property type="entry name" value="DUF454"/>
</dbReference>
<keyword evidence="1 2" id="KW-0472">Membrane</keyword>
<dbReference type="PIRSF" id="PIRSF016789">
    <property type="entry name" value="DUF454"/>
    <property type="match status" value="1"/>
</dbReference>
<dbReference type="Pfam" id="PF04304">
    <property type="entry name" value="DUF454"/>
    <property type="match status" value="1"/>
</dbReference>
<keyword evidence="2" id="KW-1133">Transmembrane helix</keyword>
<comment type="caution">
    <text evidence="3">The sequence shown here is derived from an EMBL/GenBank/DDBJ whole genome shotgun (WGS) entry which is preliminary data.</text>
</comment>
<keyword evidence="2" id="KW-0812">Transmembrane</keyword>
<evidence type="ECO:0000313" key="4">
    <source>
        <dbReference type="Proteomes" id="UP000486760"/>
    </source>
</evidence>
<evidence type="ECO:0000256" key="1">
    <source>
        <dbReference type="PIRNR" id="PIRNR016789"/>
    </source>
</evidence>
<organism evidence="3 4">
    <name type="scientific">Billgrantia pellis</name>
    <dbReference type="NCBI Taxonomy" id="2606936"/>
    <lineage>
        <taxon>Bacteria</taxon>
        <taxon>Pseudomonadati</taxon>
        <taxon>Pseudomonadota</taxon>
        <taxon>Gammaproteobacteria</taxon>
        <taxon>Oceanospirillales</taxon>
        <taxon>Halomonadaceae</taxon>
        <taxon>Billgrantia</taxon>
    </lineage>
</organism>
<reference evidence="3 4" key="1">
    <citation type="submission" date="2019-08" db="EMBL/GenBank/DDBJ databases">
        <title>Bioinformatics analysis of the strain L3 and L5.</title>
        <authorList>
            <person name="Li X."/>
        </authorList>
    </citation>
    <scope>NUCLEOTIDE SEQUENCE [LARGE SCALE GENOMIC DNA]</scope>
    <source>
        <strain evidence="3 4">L5</strain>
    </source>
</reference>
<keyword evidence="1" id="KW-0997">Cell inner membrane</keyword>
<proteinExistence type="predicted"/>
<dbReference type="AlphaFoldDB" id="A0A7V7KF88"/>
<name>A0A7V7KF88_9GAMM</name>
<dbReference type="RefSeq" id="WP_149329674.1">
    <property type="nucleotide sequence ID" value="NZ_VTPY01000007.1"/>
</dbReference>
<dbReference type="PANTHER" id="PTHR35813">
    <property type="entry name" value="INNER MEMBRANE PROTEIN YBAN"/>
    <property type="match status" value="1"/>
</dbReference>
<dbReference type="GO" id="GO:0005886">
    <property type="term" value="C:plasma membrane"/>
    <property type="evidence" value="ECO:0007669"/>
    <property type="project" value="UniProtKB-SubCell"/>
</dbReference>
<dbReference type="Proteomes" id="UP000486760">
    <property type="component" value="Unassembled WGS sequence"/>
</dbReference>
<comment type="subcellular location">
    <subcellularLocation>
        <location evidence="1">Cell inner membrane</location>
        <topology evidence="1">Multi-pass membrane protein</topology>
    </subcellularLocation>
</comment>
<gene>
    <name evidence="3" type="ORF">F0A17_17640</name>
</gene>
<dbReference type="PANTHER" id="PTHR35813:SF1">
    <property type="entry name" value="INNER MEMBRANE PROTEIN YBAN"/>
    <property type="match status" value="1"/>
</dbReference>
<accession>A0A7V7KF88</accession>
<feature type="transmembrane region" description="Helical" evidence="2">
    <location>
        <begin position="100"/>
        <end position="118"/>
    </location>
</feature>
<feature type="transmembrane region" description="Helical" evidence="2">
    <location>
        <begin position="12"/>
        <end position="43"/>
    </location>
</feature>